<protein>
    <recommendedName>
        <fullName evidence="2">EF-hand domain-containing protein</fullName>
    </recommendedName>
</protein>
<reference evidence="3 4" key="1">
    <citation type="journal article" date="2011" name="Cell">
        <title>The monarch butterfly genome yields insights into long-distance migration.</title>
        <authorList>
            <person name="Zhan S."/>
            <person name="Merlin C."/>
            <person name="Boore J.L."/>
            <person name="Reppert S.M."/>
        </authorList>
    </citation>
    <scope>NUCLEOTIDE SEQUENCE [LARGE SCALE GENOMIC DNA]</scope>
    <source>
        <strain evidence="3">F-2</strain>
    </source>
</reference>
<evidence type="ECO:0000313" key="4">
    <source>
        <dbReference type="Proteomes" id="UP000007151"/>
    </source>
</evidence>
<keyword evidence="4" id="KW-1185">Reference proteome</keyword>
<sequence length="66" mass="7566">MYLIKKVSCLTPYQITLDGYDDGEKHESPVQYTDKDLSEIVEGALKQADRNNDGYIDYVEYRSVTA</sequence>
<organism evidence="3 4">
    <name type="scientific">Danaus plexippus plexippus</name>
    <dbReference type="NCBI Taxonomy" id="278856"/>
    <lineage>
        <taxon>Eukaryota</taxon>
        <taxon>Metazoa</taxon>
        <taxon>Ecdysozoa</taxon>
        <taxon>Arthropoda</taxon>
        <taxon>Hexapoda</taxon>
        <taxon>Insecta</taxon>
        <taxon>Pterygota</taxon>
        <taxon>Neoptera</taxon>
        <taxon>Endopterygota</taxon>
        <taxon>Lepidoptera</taxon>
        <taxon>Glossata</taxon>
        <taxon>Ditrysia</taxon>
        <taxon>Papilionoidea</taxon>
        <taxon>Nymphalidae</taxon>
        <taxon>Danainae</taxon>
        <taxon>Danaini</taxon>
        <taxon>Danaina</taxon>
        <taxon>Danaus</taxon>
        <taxon>Danaus</taxon>
    </lineage>
</organism>
<dbReference type="AlphaFoldDB" id="A0A212EYQ9"/>
<feature type="domain" description="EF-hand" evidence="2">
    <location>
        <begin position="36"/>
        <end position="66"/>
    </location>
</feature>
<dbReference type="Proteomes" id="UP000007151">
    <property type="component" value="Unassembled WGS sequence"/>
</dbReference>
<dbReference type="KEGG" id="dpl:KGM_215138"/>
<dbReference type="Gene3D" id="1.10.238.10">
    <property type="entry name" value="EF-hand"/>
    <property type="match status" value="1"/>
</dbReference>
<gene>
    <name evidence="3" type="ORF">KGM_215138</name>
</gene>
<dbReference type="PROSITE" id="PS50222">
    <property type="entry name" value="EF_HAND_2"/>
    <property type="match status" value="1"/>
</dbReference>
<keyword evidence="1" id="KW-0106">Calcium</keyword>
<dbReference type="InterPro" id="IPR018247">
    <property type="entry name" value="EF_Hand_1_Ca_BS"/>
</dbReference>
<dbReference type="GO" id="GO:0005509">
    <property type="term" value="F:calcium ion binding"/>
    <property type="evidence" value="ECO:0007669"/>
    <property type="project" value="InterPro"/>
</dbReference>
<dbReference type="PROSITE" id="PS00018">
    <property type="entry name" value="EF_HAND_1"/>
    <property type="match status" value="1"/>
</dbReference>
<dbReference type="SUPFAM" id="SSF47473">
    <property type="entry name" value="EF-hand"/>
    <property type="match status" value="1"/>
</dbReference>
<comment type="caution">
    <text evidence="3">The sequence shown here is derived from an EMBL/GenBank/DDBJ whole genome shotgun (WGS) entry which is preliminary data.</text>
</comment>
<proteinExistence type="predicted"/>
<evidence type="ECO:0000313" key="3">
    <source>
        <dbReference type="EMBL" id="OWR46620.1"/>
    </source>
</evidence>
<accession>A0A212EYQ9</accession>
<dbReference type="EMBL" id="AGBW02011453">
    <property type="protein sequence ID" value="OWR46620.1"/>
    <property type="molecule type" value="Genomic_DNA"/>
</dbReference>
<evidence type="ECO:0000259" key="2">
    <source>
        <dbReference type="PROSITE" id="PS50222"/>
    </source>
</evidence>
<dbReference type="InterPro" id="IPR011992">
    <property type="entry name" value="EF-hand-dom_pair"/>
</dbReference>
<dbReference type="InParanoid" id="A0A212EYQ9"/>
<evidence type="ECO:0000256" key="1">
    <source>
        <dbReference type="ARBA" id="ARBA00022837"/>
    </source>
</evidence>
<name>A0A212EYQ9_DANPL</name>
<dbReference type="InterPro" id="IPR002048">
    <property type="entry name" value="EF_hand_dom"/>
</dbReference>